<dbReference type="AlphaFoldDB" id="A0A371BY54"/>
<accession>A0A371BY54</accession>
<feature type="non-terminal residue" evidence="2">
    <location>
        <position position="86"/>
    </location>
</feature>
<feature type="chain" id="PRO_5016993005" description="Secreted protein" evidence="1">
    <location>
        <begin position="17"/>
        <end position="86"/>
    </location>
</feature>
<sequence length="86" mass="9947">MALALSLWHMFSRCWPSALEVHSFTSAITSSFHRIKCRHNLSFHSFTCWHNSTCFSRFNVSCSGGWWSFTIVQLQAAFQRCLSVLL</sequence>
<dbReference type="EMBL" id="KZ859194">
    <property type="protein sequence ID" value="RDW22610.1"/>
    <property type="molecule type" value="Genomic_DNA"/>
</dbReference>
<proteinExistence type="predicted"/>
<organism evidence="2 3">
    <name type="scientific">Yarrowia lipolytica</name>
    <name type="common">Candida lipolytica</name>
    <dbReference type="NCBI Taxonomy" id="4952"/>
    <lineage>
        <taxon>Eukaryota</taxon>
        <taxon>Fungi</taxon>
        <taxon>Dikarya</taxon>
        <taxon>Ascomycota</taxon>
        <taxon>Saccharomycotina</taxon>
        <taxon>Dipodascomycetes</taxon>
        <taxon>Dipodascales</taxon>
        <taxon>Dipodascales incertae sedis</taxon>
        <taxon>Yarrowia</taxon>
    </lineage>
</organism>
<dbReference type="Proteomes" id="UP000256601">
    <property type="component" value="Unassembled WGS sequence"/>
</dbReference>
<evidence type="ECO:0000256" key="1">
    <source>
        <dbReference type="SAM" id="SignalP"/>
    </source>
</evidence>
<evidence type="ECO:0000313" key="2">
    <source>
        <dbReference type="EMBL" id="RDW22610.1"/>
    </source>
</evidence>
<evidence type="ECO:0000313" key="3">
    <source>
        <dbReference type="Proteomes" id="UP000256601"/>
    </source>
</evidence>
<reference evidence="2 3" key="1">
    <citation type="submission" date="2018-07" db="EMBL/GenBank/DDBJ databases">
        <title>Draft Genome Assemblies for Five Robust Yarrowia lipolytica Strains Exhibiting High Lipid Production and Pentose Sugar Utilization and Sugar Alcohol Secretion from Undetoxified Lignocellulosic Biomass Hydrolysates.</title>
        <authorList>
            <consortium name="DOE Joint Genome Institute"/>
            <person name="Walker C."/>
            <person name="Ryu S."/>
            <person name="Na H."/>
            <person name="Zane M."/>
            <person name="LaButti K."/>
            <person name="Lipzen A."/>
            <person name="Haridas S."/>
            <person name="Barry K."/>
            <person name="Grigoriev I.V."/>
            <person name="Quarterman J."/>
            <person name="Slininger P."/>
            <person name="Dien B."/>
            <person name="Trinh C.T."/>
        </authorList>
    </citation>
    <scope>NUCLEOTIDE SEQUENCE [LARGE SCALE GENOMIC DNA]</scope>
    <source>
        <strain evidence="2 3">YB392</strain>
    </source>
</reference>
<protein>
    <recommendedName>
        <fullName evidence="4">Secreted protein</fullName>
    </recommendedName>
</protein>
<gene>
    <name evidence="2" type="ORF">B0I71DRAFT_137296</name>
</gene>
<evidence type="ECO:0008006" key="4">
    <source>
        <dbReference type="Google" id="ProtNLM"/>
    </source>
</evidence>
<name>A0A371BY54_YARLL</name>
<keyword evidence="1" id="KW-0732">Signal</keyword>
<feature type="signal peptide" evidence="1">
    <location>
        <begin position="1"/>
        <end position="16"/>
    </location>
</feature>